<evidence type="ECO:0000256" key="2">
    <source>
        <dbReference type="ARBA" id="ARBA00023315"/>
    </source>
</evidence>
<keyword evidence="4" id="KW-1185">Reference proteome</keyword>
<accession>A0A811QFK4</accession>
<dbReference type="AlphaFoldDB" id="A0A811QFK4"/>
<protein>
    <submittedName>
        <fullName evidence="3">Uncharacterized protein</fullName>
    </submittedName>
</protein>
<dbReference type="PANTHER" id="PTHR31625">
    <property type="match status" value="1"/>
</dbReference>
<reference evidence="3" key="1">
    <citation type="submission" date="2020-10" db="EMBL/GenBank/DDBJ databases">
        <authorList>
            <person name="Han B."/>
            <person name="Lu T."/>
            <person name="Zhao Q."/>
            <person name="Huang X."/>
            <person name="Zhao Y."/>
        </authorList>
    </citation>
    <scope>NUCLEOTIDE SEQUENCE</scope>
</reference>
<proteinExistence type="predicted"/>
<evidence type="ECO:0000313" key="3">
    <source>
        <dbReference type="EMBL" id="CAD6254788.1"/>
    </source>
</evidence>
<gene>
    <name evidence="3" type="ORF">NCGR_LOCUS38387</name>
</gene>
<dbReference type="Proteomes" id="UP000604825">
    <property type="component" value="Unassembled WGS sequence"/>
</dbReference>
<dbReference type="OrthoDB" id="683650at2759"/>
<dbReference type="Gene3D" id="3.30.559.10">
    <property type="entry name" value="Chloramphenicol acetyltransferase-like domain"/>
    <property type="match status" value="2"/>
</dbReference>
<keyword evidence="2" id="KW-0012">Acyltransferase</keyword>
<name>A0A811QFK4_9POAL</name>
<evidence type="ECO:0000313" key="4">
    <source>
        <dbReference type="Proteomes" id="UP000604825"/>
    </source>
</evidence>
<dbReference type="InterPro" id="IPR023213">
    <property type="entry name" value="CAT-like_dom_sf"/>
</dbReference>
<comment type="caution">
    <text evidence="3">The sequence shown here is derived from an EMBL/GenBank/DDBJ whole genome shotgun (WGS) entry which is preliminary data.</text>
</comment>
<dbReference type="Pfam" id="PF02458">
    <property type="entry name" value="Transferase"/>
    <property type="match status" value="1"/>
</dbReference>
<keyword evidence="1" id="KW-0808">Transferase</keyword>
<evidence type="ECO:0000256" key="1">
    <source>
        <dbReference type="ARBA" id="ARBA00022679"/>
    </source>
</evidence>
<organism evidence="3 4">
    <name type="scientific">Miscanthus lutarioriparius</name>
    <dbReference type="NCBI Taxonomy" id="422564"/>
    <lineage>
        <taxon>Eukaryota</taxon>
        <taxon>Viridiplantae</taxon>
        <taxon>Streptophyta</taxon>
        <taxon>Embryophyta</taxon>
        <taxon>Tracheophyta</taxon>
        <taxon>Spermatophyta</taxon>
        <taxon>Magnoliopsida</taxon>
        <taxon>Liliopsida</taxon>
        <taxon>Poales</taxon>
        <taxon>Poaceae</taxon>
        <taxon>PACMAD clade</taxon>
        <taxon>Panicoideae</taxon>
        <taxon>Andropogonodae</taxon>
        <taxon>Andropogoneae</taxon>
        <taxon>Saccharinae</taxon>
        <taxon>Miscanthus</taxon>
    </lineage>
</organism>
<dbReference type="EMBL" id="CAJGYO010000009">
    <property type="protein sequence ID" value="CAD6254788.1"/>
    <property type="molecule type" value="Genomic_DNA"/>
</dbReference>
<dbReference type="InterPro" id="IPR051504">
    <property type="entry name" value="Plant_metabolite_acyltrans"/>
</dbReference>
<dbReference type="GO" id="GO:0016747">
    <property type="term" value="F:acyltransferase activity, transferring groups other than amino-acyl groups"/>
    <property type="evidence" value="ECO:0007669"/>
    <property type="project" value="UniProtKB-ARBA"/>
</dbReference>
<sequence length="481" mass="50968">MPPVVRARRASTVVPLLSAAGGTGTPRERPGTPRERRRVDVDVVVPLSPLDTRWAALPPVCHVFLFPAAAAHQQQVPFSDVVRGLMSSLAAVLPAFHTLAGELAYSPELGTVTIVCGEDAGVAFVEAETDLDLASLVGVEDDDGAVDLDVDALPQLVPDIRREELPAPMFAAQVTEFVGGIALGVALNHVATDGIGFFRFMEMWAASAVAAGATSSCWTWTEPLHDRRFVRFDGDQELARRLLRQAAPDLPRIVPKQQGPTPQRPLLLSRRTFTFSAHALRRLKQRLTAAGPGVVVGAAPSTFATLAAHGWVSFALANGFTDAAPVFAVFLADCRTHMSPRVPDAYAGNCVVSCVVALSGAELTGADGPALAFLAIRDAVAEVKRDPLAGSGSWITRFRAAPPGRKVVLAGSPWFPAYAVDFGFGRPVRVERASLEQDGAMAIFAGREAGSVQASVAVAAGKMPAFHRMFEVKCGSNNSRL</sequence>